<evidence type="ECO:0000313" key="3">
    <source>
        <dbReference type="EMBL" id="KAE8151647.1"/>
    </source>
</evidence>
<keyword evidence="4" id="KW-1185">Reference proteome</keyword>
<dbReference type="OrthoDB" id="405906at2759"/>
<evidence type="ECO:0000256" key="1">
    <source>
        <dbReference type="SAM" id="Phobius"/>
    </source>
</evidence>
<feature type="transmembrane region" description="Helical" evidence="1">
    <location>
        <begin position="123"/>
        <end position="146"/>
    </location>
</feature>
<dbReference type="PANTHER" id="PTHR37013:SF7">
    <property type="entry name" value="INTEGRAL MEMBRANE PROTEIN"/>
    <property type="match status" value="1"/>
</dbReference>
<name>A0A5N6TZ61_ASPAV</name>
<keyword evidence="1" id="KW-0472">Membrane</keyword>
<reference evidence="3 4" key="1">
    <citation type="submission" date="2019-04" db="EMBL/GenBank/DDBJ databases">
        <title>Friends and foes A comparative genomics study of 23 Aspergillus species from section Flavi.</title>
        <authorList>
            <consortium name="DOE Joint Genome Institute"/>
            <person name="Kjaerbolling I."/>
            <person name="Vesth T."/>
            <person name="Frisvad J.C."/>
            <person name="Nybo J.L."/>
            <person name="Theobald S."/>
            <person name="Kildgaard S."/>
            <person name="Isbrandt T."/>
            <person name="Kuo A."/>
            <person name="Sato A."/>
            <person name="Lyhne E.K."/>
            <person name="Kogle M.E."/>
            <person name="Wiebenga A."/>
            <person name="Kun R.S."/>
            <person name="Lubbers R.J."/>
            <person name="Makela M.R."/>
            <person name="Barry K."/>
            <person name="Chovatia M."/>
            <person name="Clum A."/>
            <person name="Daum C."/>
            <person name="Haridas S."/>
            <person name="He G."/>
            <person name="LaButti K."/>
            <person name="Lipzen A."/>
            <person name="Mondo S."/>
            <person name="Riley R."/>
            <person name="Salamov A."/>
            <person name="Simmons B.A."/>
            <person name="Magnuson J.K."/>
            <person name="Henrissat B."/>
            <person name="Mortensen U.H."/>
            <person name="Larsen T.O."/>
            <person name="Devries R.P."/>
            <person name="Grigoriev I.V."/>
            <person name="Machida M."/>
            <person name="Baker S.E."/>
            <person name="Andersen M.R."/>
        </authorList>
    </citation>
    <scope>NUCLEOTIDE SEQUENCE [LARGE SCALE GENOMIC DNA]</scope>
    <source>
        <strain evidence="3 4">IBT 18842</strain>
    </source>
</reference>
<feature type="domain" description="DUF7703" evidence="2">
    <location>
        <begin position="25"/>
        <end position="258"/>
    </location>
</feature>
<feature type="transmembrane region" description="Helical" evidence="1">
    <location>
        <begin position="28"/>
        <end position="49"/>
    </location>
</feature>
<accession>A0A5N6TZ61</accession>
<proteinExistence type="predicted"/>
<feature type="transmembrane region" description="Helical" evidence="1">
    <location>
        <begin position="201"/>
        <end position="222"/>
    </location>
</feature>
<dbReference type="EMBL" id="ML742067">
    <property type="protein sequence ID" value="KAE8151647.1"/>
    <property type="molecule type" value="Genomic_DNA"/>
</dbReference>
<feature type="transmembrane region" description="Helical" evidence="1">
    <location>
        <begin position="86"/>
        <end position="111"/>
    </location>
</feature>
<dbReference type="AlphaFoldDB" id="A0A5N6TZ61"/>
<gene>
    <name evidence="3" type="ORF">BDV25DRAFT_171301</name>
</gene>
<feature type="transmembrane region" description="Helical" evidence="1">
    <location>
        <begin position="158"/>
        <end position="181"/>
    </location>
</feature>
<evidence type="ECO:0000259" key="2">
    <source>
        <dbReference type="Pfam" id="PF24802"/>
    </source>
</evidence>
<keyword evidence="1" id="KW-0812">Transmembrane</keyword>
<organism evidence="3 4">
    <name type="scientific">Aspergillus avenaceus</name>
    <dbReference type="NCBI Taxonomy" id="36643"/>
    <lineage>
        <taxon>Eukaryota</taxon>
        <taxon>Fungi</taxon>
        <taxon>Dikarya</taxon>
        <taxon>Ascomycota</taxon>
        <taxon>Pezizomycotina</taxon>
        <taxon>Eurotiomycetes</taxon>
        <taxon>Eurotiomycetidae</taxon>
        <taxon>Eurotiales</taxon>
        <taxon>Aspergillaceae</taxon>
        <taxon>Aspergillus</taxon>
        <taxon>Aspergillus subgen. Circumdati</taxon>
    </lineage>
</organism>
<evidence type="ECO:0000313" key="4">
    <source>
        <dbReference type="Proteomes" id="UP000325780"/>
    </source>
</evidence>
<dbReference type="Pfam" id="PF24802">
    <property type="entry name" value="DUF7703"/>
    <property type="match status" value="1"/>
</dbReference>
<protein>
    <recommendedName>
        <fullName evidence="2">DUF7703 domain-containing protein</fullName>
    </recommendedName>
</protein>
<dbReference type="Proteomes" id="UP000325780">
    <property type="component" value="Unassembled WGS sequence"/>
</dbReference>
<keyword evidence="1" id="KW-1133">Transmembrane helix</keyword>
<sequence length="312" mass="35181">MPSVENLSRCFLETDNAGGESLSKTVSMALISVTMYNALELVVICLLTFKQRKGCYFWSLLTGSLSILLAGITYCIRRNWLGANKYVVRICVMVAWCGVYTSNLLVLWSRLHLVMQKRRTLQYILWSIIIGSAGCFIPETALFLGVLTPGSHRQRFRVGLIVMNMLIFVIFTSIEVVIAGLYMKETIQLLRLRSHHHNRRLLLQVLGLNILLVAIAITMIVLEFGTCSPNQMVVGPLAYGIKLKLEYVILGRLVKIARPYQFDSGSFLSSSGGATELRSTEHTLRNESLTHVPETYHSYLQVLSRQNSCKRN</sequence>
<feature type="transmembrane region" description="Helical" evidence="1">
    <location>
        <begin position="56"/>
        <end position="74"/>
    </location>
</feature>
<dbReference type="InterPro" id="IPR056120">
    <property type="entry name" value="DUF7703"/>
</dbReference>
<dbReference type="PANTHER" id="PTHR37013">
    <property type="entry name" value="INTEGRAL MEMBRANE PROTEIN (AFU_ORTHOLOGUE AFUA_1G05950)-RELATED"/>
    <property type="match status" value="1"/>
</dbReference>